<proteinExistence type="inferred from homology"/>
<dbReference type="HAMAP" id="MF_01690">
    <property type="entry name" value="DapE"/>
    <property type="match status" value="1"/>
</dbReference>
<evidence type="ECO:0000256" key="3">
    <source>
        <dbReference type="ARBA" id="ARBA00011738"/>
    </source>
</evidence>
<dbReference type="Proteomes" id="UP000179076">
    <property type="component" value="Unassembled WGS sequence"/>
</dbReference>
<sequence>MSDPTLELAKQLMARPSMTPRDEGCLDIIAERLAPLRFTNERLRFGDVDNLWAEHGSGSPLFVFAGHTDVVPTGPIAAWRSDPFTPVVRDGYLYGRGAADMKSSIAAFVTAVESFVRDHPKHPGRIALLLTSDEEGPAVDGTAKVVDWLKTRGQQIQYCLIGEPTSQKTLGDMIKIGRRGSLNGRLTVHGVQGHIAYPQLARNPIHMFVPALTELIATEWDQGNNDFPATRFQASNVHAGTGVDNVIPGELQIHFNFRFSTAVTEEGLRERAEAILKRHGVDYALTWTLSGRPFLTRARTLVDATLLAVSESLGVDSVLSTDGGTSDGRFIAPTGAEVIELGAIAESVHKIDERVPAADPARLAGVYRTLIEIIFGFRS</sequence>
<evidence type="ECO:0000313" key="18">
    <source>
        <dbReference type="Proteomes" id="UP000179076"/>
    </source>
</evidence>
<name>A0A1F6V2U0_9PROT</name>
<dbReference type="InterPro" id="IPR005941">
    <property type="entry name" value="DapE_proteobac"/>
</dbReference>
<dbReference type="GO" id="GO:0008270">
    <property type="term" value="F:zinc ion binding"/>
    <property type="evidence" value="ECO:0007669"/>
    <property type="project" value="UniProtKB-UniRule"/>
</dbReference>
<dbReference type="SUPFAM" id="SSF53187">
    <property type="entry name" value="Zn-dependent exopeptidases"/>
    <property type="match status" value="1"/>
</dbReference>
<dbReference type="InterPro" id="IPR011650">
    <property type="entry name" value="Peptidase_M20_dimer"/>
</dbReference>
<evidence type="ECO:0000256" key="7">
    <source>
        <dbReference type="ARBA" id="ARBA00022723"/>
    </source>
</evidence>
<dbReference type="Gene3D" id="3.40.630.10">
    <property type="entry name" value="Zn peptidases"/>
    <property type="match status" value="2"/>
</dbReference>
<dbReference type="GO" id="GO:0009089">
    <property type="term" value="P:lysine biosynthetic process via diaminopimelate"/>
    <property type="evidence" value="ECO:0007669"/>
    <property type="project" value="UniProtKB-UniRule"/>
</dbReference>
<accession>A0A1F6V2U0</accession>
<dbReference type="EC" id="3.5.1.18" evidence="4 15"/>
<comment type="cofactor">
    <cofactor evidence="15">
        <name>Zn(2+)</name>
        <dbReference type="ChEBI" id="CHEBI:29105"/>
    </cofactor>
    <cofactor evidence="15">
        <name>Co(2+)</name>
        <dbReference type="ChEBI" id="CHEBI:48828"/>
    </cofactor>
    <text evidence="15">Binds 2 Zn(2+) or Co(2+) ions per subunit.</text>
</comment>
<dbReference type="NCBIfam" id="TIGR01246">
    <property type="entry name" value="dapE_proteo"/>
    <property type="match status" value="1"/>
</dbReference>
<evidence type="ECO:0000256" key="4">
    <source>
        <dbReference type="ARBA" id="ARBA00011921"/>
    </source>
</evidence>
<feature type="binding site" evidence="15">
    <location>
        <position position="163"/>
    </location>
    <ligand>
        <name>Zn(2+)</name>
        <dbReference type="ChEBI" id="CHEBI:29105"/>
        <label>1</label>
    </ligand>
</feature>
<feature type="binding site" evidence="15">
    <location>
        <position position="67"/>
    </location>
    <ligand>
        <name>Zn(2+)</name>
        <dbReference type="ChEBI" id="CHEBI:29105"/>
        <label>1</label>
    </ligand>
</feature>
<dbReference type="EMBL" id="MFSP01000144">
    <property type="protein sequence ID" value="OGI63983.1"/>
    <property type="molecule type" value="Genomic_DNA"/>
</dbReference>
<dbReference type="FunFam" id="3.40.630.10:FF:000005">
    <property type="entry name" value="Succinyl-diaminopimelate desuccinylase"/>
    <property type="match status" value="1"/>
</dbReference>
<keyword evidence="6 15" id="KW-0028">Amino-acid biosynthesis</keyword>
<feature type="active site" evidence="15">
    <location>
        <position position="69"/>
    </location>
</feature>
<evidence type="ECO:0000256" key="6">
    <source>
        <dbReference type="ARBA" id="ARBA00022605"/>
    </source>
</evidence>
<evidence type="ECO:0000256" key="10">
    <source>
        <dbReference type="ARBA" id="ARBA00022915"/>
    </source>
</evidence>
<dbReference type="GO" id="GO:0019877">
    <property type="term" value="P:diaminopimelate biosynthetic process"/>
    <property type="evidence" value="ECO:0007669"/>
    <property type="project" value="UniProtKB-UniRule"/>
</dbReference>
<organism evidence="17 18">
    <name type="scientific">Candidatus Muproteobacteria bacterium RBG_16_60_9</name>
    <dbReference type="NCBI Taxonomy" id="1817755"/>
    <lineage>
        <taxon>Bacteria</taxon>
        <taxon>Pseudomonadati</taxon>
        <taxon>Pseudomonadota</taxon>
        <taxon>Candidatus Muproteobacteria</taxon>
    </lineage>
</organism>
<dbReference type="GO" id="GO:0008777">
    <property type="term" value="F:acetylornithine deacetylase activity"/>
    <property type="evidence" value="ECO:0007669"/>
    <property type="project" value="TreeGrafter"/>
</dbReference>
<dbReference type="SUPFAM" id="SSF55031">
    <property type="entry name" value="Bacterial exopeptidase dimerisation domain"/>
    <property type="match status" value="1"/>
</dbReference>
<comment type="caution">
    <text evidence="17">The sequence shown here is derived from an EMBL/GenBank/DDBJ whole genome shotgun (WGS) entry which is preliminary data.</text>
</comment>
<evidence type="ECO:0000313" key="17">
    <source>
        <dbReference type="EMBL" id="OGI63983.1"/>
    </source>
</evidence>
<evidence type="ECO:0000256" key="8">
    <source>
        <dbReference type="ARBA" id="ARBA00022801"/>
    </source>
</evidence>
<feature type="active site" description="Proton acceptor" evidence="15">
    <location>
        <position position="134"/>
    </location>
</feature>
<keyword evidence="7 15" id="KW-0479">Metal-binding</keyword>
<feature type="domain" description="Peptidase M20 dimerisation" evidence="16">
    <location>
        <begin position="176"/>
        <end position="283"/>
    </location>
</feature>
<dbReference type="CDD" id="cd03891">
    <property type="entry name" value="M20_DapE_proteobac"/>
    <property type="match status" value="1"/>
</dbReference>
<gene>
    <name evidence="15" type="primary">dapE</name>
    <name evidence="17" type="ORF">A2W18_12445</name>
</gene>
<dbReference type="GO" id="GO:0009014">
    <property type="term" value="F:succinyl-diaminopimelate desuccinylase activity"/>
    <property type="evidence" value="ECO:0007669"/>
    <property type="project" value="UniProtKB-UniRule"/>
</dbReference>
<evidence type="ECO:0000256" key="9">
    <source>
        <dbReference type="ARBA" id="ARBA00022833"/>
    </source>
</evidence>
<dbReference type="PANTHER" id="PTHR43808">
    <property type="entry name" value="ACETYLORNITHINE DEACETYLASE"/>
    <property type="match status" value="1"/>
</dbReference>
<evidence type="ECO:0000256" key="2">
    <source>
        <dbReference type="ARBA" id="ARBA00006746"/>
    </source>
</evidence>
<feature type="binding site" evidence="15">
    <location>
        <position position="349"/>
    </location>
    <ligand>
        <name>Zn(2+)</name>
        <dbReference type="ChEBI" id="CHEBI:29105"/>
        <label>2</label>
    </ligand>
</feature>
<dbReference type="AlphaFoldDB" id="A0A1F6V2U0"/>
<dbReference type="InterPro" id="IPR036264">
    <property type="entry name" value="Bact_exopeptidase_dim_dom"/>
</dbReference>
<comment type="similarity">
    <text evidence="2 15">Belongs to the peptidase M20A family. DapE subfamily.</text>
</comment>
<feature type="binding site" evidence="15">
    <location>
        <position position="100"/>
    </location>
    <ligand>
        <name>Zn(2+)</name>
        <dbReference type="ChEBI" id="CHEBI:29105"/>
        <label>1</label>
    </ligand>
</feature>
<feature type="binding site" evidence="15">
    <location>
        <position position="135"/>
    </location>
    <ligand>
        <name>Zn(2+)</name>
        <dbReference type="ChEBI" id="CHEBI:29105"/>
        <label>2</label>
    </ligand>
</feature>
<dbReference type="PANTHER" id="PTHR43808:SF31">
    <property type="entry name" value="N-ACETYL-L-CITRULLINE DEACETYLASE"/>
    <property type="match status" value="1"/>
</dbReference>
<evidence type="ECO:0000256" key="15">
    <source>
        <dbReference type="HAMAP-Rule" id="MF_01690"/>
    </source>
</evidence>
<dbReference type="InterPro" id="IPR002933">
    <property type="entry name" value="Peptidase_M20"/>
</dbReference>
<dbReference type="Pfam" id="PF07687">
    <property type="entry name" value="M20_dimer"/>
    <property type="match status" value="1"/>
</dbReference>
<protein>
    <recommendedName>
        <fullName evidence="5 15">Succinyl-diaminopimelate desuccinylase</fullName>
        <shortName evidence="15">SDAP desuccinylase</shortName>
        <ecNumber evidence="4 15">3.5.1.18</ecNumber>
    </recommendedName>
    <alternativeName>
        <fullName evidence="13 15">N-succinyl-LL-2,6-diaminoheptanedioate amidohydrolase</fullName>
    </alternativeName>
</protein>
<evidence type="ECO:0000256" key="14">
    <source>
        <dbReference type="ARBA" id="ARBA00051301"/>
    </source>
</evidence>
<keyword evidence="10 15" id="KW-0220">Diaminopimelate biosynthesis</keyword>
<comment type="pathway">
    <text evidence="1 15">Amino-acid biosynthesis; L-lysine biosynthesis via DAP pathway; LL-2,6-diaminopimelate from (S)-tetrahydrodipicolinate (succinylase route): step 3/3.</text>
</comment>
<keyword evidence="8 15" id="KW-0378">Hydrolase</keyword>
<dbReference type="GO" id="GO:0050897">
    <property type="term" value="F:cobalt ion binding"/>
    <property type="evidence" value="ECO:0007669"/>
    <property type="project" value="UniProtKB-UniRule"/>
</dbReference>
<evidence type="ECO:0000259" key="16">
    <source>
        <dbReference type="Pfam" id="PF07687"/>
    </source>
</evidence>
<evidence type="ECO:0000256" key="1">
    <source>
        <dbReference type="ARBA" id="ARBA00005130"/>
    </source>
</evidence>
<dbReference type="GO" id="GO:0006526">
    <property type="term" value="P:L-arginine biosynthetic process"/>
    <property type="evidence" value="ECO:0007669"/>
    <property type="project" value="TreeGrafter"/>
</dbReference>
<evidence type="ECO:0000256" key="5">
    <source>
        <dbReference type="ARBA" id="ARBA00022391"/>
    </source>
</evidence>
<dbReference type="UniPathway" id="UPA00034">
    <property type="reaction ID" value="UER00021"/>
</dbReference>
<feature type="binding site" evidence="15">
    <location>
        <position position="100"/>
    </location>
    <ligand>
        <name>Zn(2+)</name>
        <dbReference type="ChEBI" id="CHEBI:29105"/>
        <label>2</label>
    </ligand>
</feature>
<dbReference type="NCBIfam" id="NF009557">
    <property type="entry name" value="PRK13009.1"/>
    <property type="match status" value="1"/>
</dbReference>
<comment type="function">
    <text evidence="15">Catalyzes the hydrolysis of N-succinyl-L,L-diaminopimelic acid (SDAP), forming succinate and LL-2,6-diaminopimelate (DAP), an intermediate involved in the bacterial biosynthesis of lysine and meso-diaminopimelic acid, an essential component of bacterial cell walls.</text>
</comment>
<evidence type="ECO:0000256" key="12">
    <source>
        <dbReference type="ARBA" id="ARBA00023285"/>
    </source>
</evidence>
<evidence type="ECO:0000256" key="11">
    <source>
        <dbReference type="ARBA" id="ARBA00023154"/>
    </source>
</evidence>
<evidence type="ECO:0000256" key="13">
    <source>
        <dbReference type="ARBA" id="ARBA00031891"/>
    </source>
</evidence>
<keyword evidence="12 15" id="KW-0170">Cobalt</keyword>
<reference evidence="17 18" key="1">
    <citation type="journal article" date="2016" name="Nat. Commun.">
        <title>Thousands of microbial genomes shed light on interconnected biogeochemical processes in an aquifer system.</title>
        <authorList>
            <person name="Anantharaman K."/>
            <person name="Brown C.T."/>
            <person name="Hug L.A."/>
            <person name="Sharon I."/>
            <person name="Castelle C.J."/>
            <person name="Probst A.J."/>
            <person name="Thomas B.C."/>
            <person name="Singh A."/>
            <person name="Wilkins M.J."/>
            <person name="Karaoz U."/>
            <person name="Brodie E.L."/>
            <person name="Williams K.H."/>
            <person name="Hubbard S.S."/>
            <person name="Banfield J.F."/>
        </authorList>
    </citation>
    <scope>NUCLEOTIDE SEQUENCE [LARGE SCALE GENOMIC DNA]</scope>
</reference>
<keyword evidence="11 15" id="KW-0457">Lysine biosynthesis</keyword>
<dbReference type="Pfam" id="PF01546">
    <property type="entry name" value="Peptidase_M20"/>
    <property type="match status" value="1"/>
</dbReference>
<comment type="subunit">
    <text evidence="3 15">Homodimer.</text>
</comment>
<keyword evidence="9 15" id="KW-0862">Zinc</keyword>
<dbReference type="InterPro" id="IPR050072">
    <property type="entry name" value="Peptidase_M20A"/>
</dbReference>
<comment type="catalytic activity">
    <reaction evidence="14 15">
        <text>N-succinyl-(2S,6S)-2,6-diaminopimelate + H2O = (2S,6S)-2,6-diaminopimelate + succinate</text>
        <dbReference type="Rhea" id="RHEA:22608"/>
        <dbReference type="ChEBI" id="CHEBI:15377"/>
        <dbReference type="ChEBI" id="CHEBI:30031"/>
        <dbReference type="ChEBI" id="CHEBI:57609"/>
        <dbReference type="ChEBI" id="CHEBI:58087"/>
        <dbReference type="EC" id="3.5.1.18"/>
    </reaction>
</comment>